<dbReference type="OrthoDB" id="407832at2759"/>
<dbReference type="GO" id="GO:0005634">
    <property type="term" value="C:nucleus"/>
    <property type="evidence" value="ECO:0007669"/>
    <property type="project" value="UniProtKB-SubCell"/>
</dbReference>
<dbReference type="InterPro" id="IPR021858">
    <property type="entry name" value="Fun_TF"/>
</dbReference>
<keyword evidence="2" id="KW-0539">Nucleus</keyword>
<comment type="caution">
    <text evidence="4">The sequence shown here is derived from an EMBL/GenBank/DDBJ whole genome shotgun (WGS) entry which is preliminary data.</text>
</comment>
<dbReference type="GO" id="GO:0000976">
    <property type="term" value="F:transcription cis-regulatory region binding"/>
    <property type="evidence" value="ECO:0007669"/>
    <property type="project" value="TreeGrafter"/>
</dbReference>
<reference evidence="4 5" key="1">
    <citation type="submission" date="2019-06" db="EMBL/GenBank/DDBJ databases">
        <title>Genome Sequence of the Brown Rot Fungal Pathogen Monilinia laxa.</title>
        <authorList>
            <person name="De Miccolis Angelini R.M."/>
            <person name="Landi L."/>
            <person name="Abate D."/>
            <person name="Pollastro S."/>
            <person name="Romanazzi G."/>
            <person name="Faretra F."/>
        </authorList>
    </citation>
    <scope>NUCLEOTIDE SEQUENCE [LARGE SCALE GENOMIC DNA]</scope>
    <source>
        <strain evidence="4 5">Mlax316</strain>
    </source>
</reference>
<dbReference type="GO" id="GO:0003700">
    <property type="term" value="F:DNA-binding transcription factor activity"/>
    <property type="evidence" value="ECO:0007669"/>
    <property type="project" value="TreeGrafter"/>
</dbReference>
<feature type="compositionally biased region" description="Polar residues" evidence="3">
    <location>
        <begin position="99"/>
        <end position="115"/>
    </location>
</feature>
<organism evidence="4 5">
    <name type="scientific">Monilinia laxa</name>
    <name type="common">Brown rot fungus</name>
    <name type="synonym">Sclerotinia laxa</name>
    <dbReference type="NCBI Taxonomy" id="61186"/>
    <lineage>
        <taxon>Eukaryota</taxon>
        <taxon>Fungi</taxon>
        <taxon>Dikarya</taxon>
        <taxon>Ascomycota</taxon>
        <taxon>Pezizomycotina</taxon>
        <taxon>Leotiomycetes</taxon>
        <taxon>Helotiales</taxon>
        <taxon>Sclerotiniaceae</taxon>
        <taxon>Monilinia</taxon>
    </lineage>
</organism>
<evidence type="ECO:0000256" key="3">
    <source>
        <dbReference type="SAM" id="MobiDB-lite"/>
    </source>
</evidence>
<evidence type="ECO:0000256" key="2">
    <source>
        <dbReference type="ARBA" id="ARBA00023242"/>
    </source>
</evidence>
<proteinExistence type="predicted"/>
<feature type="compositionally biased region" description="Polar residues" evidence="3">
    <location>
        <begin position="121"/>
        <end position="136"/>
    </location>
</feature>
<name>A0A5N6KEW4_MONLA</name>
<evidence type="ECO:0000256" key="1">
    <source>
        <dbReference type="ARBA" id="ARBA00004123"/>
    </source>
</evidence>
<feature type="compositionally biased region" description="Basic residues" evidence="3">
    <location>
        <begin position="158"/>
        <end position="168"/>
    </location>
</feature>
<comment type="subcellular location">
    <subcellularLocation>
        <location evidence="1">Nucleus</location>
    </subcellularLocation>
</comment>
<dbReference type="PANTHER" id="PTHR37534:SF2">
    <property type="entry name" value="N-ACETYLTRANSFERASE DOMAIN-CONTAINING PROTEIN"/>
    <property type="match status" value="1"/>
</dbReference>
<dbReference type="AlphaFoldDB" id="A0A5N6KEW4"/>
<dbReference type="Proteomes" id="UP000326757">
    <property type="component" value="Unassembled WGS sequence"/>
</dbReference>
<accession>A0A5N6KEW4</accession>
<keyword evidence="5" id="KW-1185">Reference proteome</keyword>
<dbReference type="PANTHER" id="PTHR37534">
    <property type="entry name" value="TRANSCRIPTIONAL ACTIVATOR PROTEIN UGA3"/>
    <property type="match status" value="1"/>
</dbReference>
<feature type="region of interest" description="Disordered" evidence="3">
    <location>
        <begin position="99"/>
        <end position="177"/>
    </location>
</feature>
<evidence type="ECO:0000313" key="4">
    <source>
        <dbReference type="EMBL" id="KAB8302293.1"/>
    </source>
</evidence>
<feature type="compositionally biased region" description="Basic residues" evidence="3">
    <location>
        <begin position="137"/>
        <end position="146"/>
    </location>
</feature>
<dbReference type="Pfam" id="PF11951">
    <property type="entry name" value="Fungal_trans_2"/>
    <property type="match status" value="1"/>
</dbReference>
<dbReference type="GO" id="GO:0045944">
    <property type="term" value="P:positive regulation of transcription by RNA polymerase II"/>
    <property type="evidence" value="ECO:0007669"/>
    <property type="project" value="TreeGrafter"/>
</dbReference>
<sequence length="578" mass="65688">MYLFTRVYYGSMGISPELLTPRVSAIEQNHIKDGSTDSSSSSSHGKLRFRHGSSARYDSDFKDQVWVKTSGKICSEFVDEFPELDEIYTAVPKRENTTISGSTIRRSRTPQSVDSTDLVESATTSCTKSSRGSFSKHQAKSPGKRRRPDDESSFSSSKHPHVKSYPRRPAKDSGDLTKSNIIGEAVPLPPVEWDLSTFYPQELNMQNAAIGELCQSEIQEVCLLRYFVDELACWFDLCDPERHFALIVPQRAKQCPALLNAIYTASARHLCRLEQYRKNGVVEYNGKLLPNLHMETAVEYHSKCIEHLVSVSDDIEALYDENLLVASIILRFYEEVDAPLSGGDWETAQRGTQVFITAQASGGLDSSLRRAAFRVAYRQEVHMAFVRQRPFHMPLQCHEYRSLEFADDSTWAYRTIVHCADVLQYCYGHGSKTNSNYDMLVQYHESWESLRPRSFDALYERAASSNTRQALPEIWYLSDYHVTAHQHMDISQILLTTYNPRVPRLGPGLRATQVNIMVKRLCGVAISNHRSPPAMNTACIAISMCGEQFKKYGRAREYPRGVEIYRETTCMANETHSR</sequence>
<evidence type="ECO:0000313" key="5">
    <source>
        <dbReference type="Proteomes" id="UP000326757"/>
    </source>
</evidence>
<protein>
    <submittedName>
        <fullName evidence="4">Uncharacterized protein</fullName>
    </submittedName>
</protein>
<dbReference type="EMBL" id="VIGI01000003">
    <property type="protein sequence ID" value="KAB8302293.1"/>
    <property type="molecule type" value="Genomic_DNA"/>
</dbReference>
<gene>
    <name evidence="4" type="ORF">EYC80_005731</name>
</gene>